<dbReference type="Pfam" id="PF09902">
    <property type="entry name" value="DUF2129"/>
    <property type="match status" value="1"/>
</dbReference>
<accession>A0A4Y8IR85</accession>
<dbReference type="Proteomes" id="UP000297975">
    <property type="component" value="Unassembled WGS sequence"/>
</dbReference>
<gene>
    <name evidence="2" type="ORF">E3U55_05755</name>
</gene>
<name>A0A4Y8IR85_9BACI</name>
<evidence type="ECO:0000313" key="3">
    <source>
        <dbReference type="Proteomes" id="UP000297975"/>
    </source>
</evidence>
<keyword evidence="3" id="KW-1185">Reference proteome</keyword>
<dbReference type="AlphaFoldDB" id="A0A4Y8IR85"/>
<proteinExistence type="predicted"/>
<evidence type="ECO:0000256" key="1">
    <source>
        <dbReference type="ARBA" id="ARBA00022490"/>
    </source>
</evidence>
<evidence type="ECO:0000313" key="2">
    <source>
        <dbReference type="EMBL" id="TFB23351.1"/>
    </source>
</evidence>
<reference evidence="2 3" key="1">
    <citation type="submission" date="2019-03" db="EMBL/GenBank/DDBJ databases">
        <authorList>
            <person name="He R.-H."/>
        </authorList>
    </citation>
    <scope>NUCLEOTIDE SEQUENCE [LARGE SCALE GENOMIC DNA]</scope>
    <source>
        <strain evidence="3">SH 714</strain>
    </source>
</reference>
<dbReference type="PIRSF" id="PIRSF031653">
    <property type="entry name" value="UCP031653"/>
    <property type="match status" value="1"/>
</dbReference>
<keyword evidence="1" id="KW-0963">Cytoplasm</keyword>
<comment type="caution">
    <text evidence="2">The sequence shown here is derived from an EMBL/GenBank/DDBJ whole genome shotgun (WGS) entry which is preliminary data.</text>
</comment>
<dbReference type="InterPro" id="IPR016979">
    <property type="entry name" value="DUF2129"/>
</dbReference>
<dbReference type="OrthoDB" id="2990788at2"/>
<sequence>MVKRQGLVVWIKHHKYAKRLRRYGHMIYSSRKQKYLLLYVDQDQVEDVIEQIQRLNFVKKVDYSYKPYVDTVYQKKDKHEPVKEEYEEEIRTVF</sequence>
<dbReference type="EMBL" id="SOPW01000004">
    <property type="protein sequence ID" value="TFB23351.1"/>
    <property type="molecule type" value="Genomic_DNA"/>
</dbReference>
<protein>
    <submittedName>
        <fullName evidence="2">DUF2129 domain-containing protein</fullName>
    </submittedName>
</protein>
<organism evidence="2 3">
    <name type="scientific">Filobacillus milosensis</name>
    <dbReference type="NCBI Taxonomy" id="94137"/>
    <lineage>
        <taxon>Bacteria</taxon>
        <taxon>Bacillati</taxon>
        <taxon>Bacillota</taxon>
        <taxon>Bacilli</taxon>
        <taxon>Bacillales</taxon>
        <taxon>Bacillaceae</taxon>
        <taxon>Filobacillus</taxon>
    </lineage>
</organism>